<sequence>MLHKKHILIILAVFYFFYGFSQSPNENDFAISKDSVSILDSKYREDQFYLGVTYNLLLNKPGDARSNGLTGGLSFGYLRDMPLNKRRNIAVAVGLGISFDEYGNTLFIGEDSNEQSIFTVIDEESIDYDRNRFSTSSLEVPFEFRWRSSTADTYRFWRVYAGVRLGYVYWYKSSFKQTDNNINQTDIPEFDKLRLGATFSFGYNTVNFYAYYGLNPFFTDAVTTQGDAVDVTTLKLGLLFYFL</sequence>
<name>A0A5J4IME8_9FLAO</name>
<evidence type="ECO:0000313" key="2">
    <source>
        <dbReference type="EMBL" id="GER58375.1"/>
    </source>
</evidence>
<proteinExistence type="predicted"/>
<accession>A0A5J4IME8</accession>
<organism evidence="2 3">
    <name type="scientific">Patiriisocius marinus</name>
    <dbReference type="NCBI Taxonomy" id="1397112"/>
    <lineage>
        <taxon>Bacteria</taxon>
        <taxon>Pseudomonadati</taxon>
        <taxon>Bacteroidota</taxon>
        <taxon>Flavobacteriia</taxon>
        <taxon>Flavobacteriales</taxon>
        <taxon>Flavobacteriaceae</taxon>
        <taxon>Patiriisocius</taxon>
    </lineage>
</organism>
<evidence type="ECO:0000259" key="1">
    <source>
        <dbReference type="Pfam" id="PF13568"/>
    </source>
</evidence>
<dbReference type="InterPro" id="IPR025665">
    <property type="entry name" value="Beta-barrel_OMP_2"/>
</dbReference>
<dbReference type="EMBL" id="BKCG01000001">
    <property type="protein sequence ID" value="GER58375.1"/>
    <property type="molecule type" value="Genomic_DNA"/>
</dbReference>
<gene>
    <name evidence="2" type="ORF">ULMA_04830</name>
</gene>
<evidence type="ECO:0000313" key="3">
    <source>
        <dbReference type="Proteomes" id="UP000326509"/>
    </source>
</evidence>
<keyword evidence="3" id="KW-1185">Reference proteome</keyword>
<protein>
    <recommendedName>
        <fullName evidence="1">Outer membrane protein beta-barrel domain-containing protein</fullName>
    </recommendedName>
</protein>
<feature type="domain" description="Outer membrane protein beta-barrel" evidence="1">
    <location>
        <begin position="27"/>
        <end position="218"/>
    </location>
</feature>
<comment type="caution">
    <text evidence="2">The sequence shown here is derived from an EMBL/GenBank/DDBJ whole genome shotgun (WGS) entry which is preliminary data.</text>
</comment>
<reference evidence="2 3" key="1">
    <citation type="submission" date="2019-08" db="EMBL/GenBank/DDBJ databases">
        <title>Draft genome sequence of Ulvibacter marinus type strain NBRC 109484.</title>
        <authorList>
            <person name="Kawano K."/>
            <person name="Ushijima N."/>
            <person name="Kihara M."/>
            <person name="Itoh H."/>
        </authorList>
    </citation>
    <scope>NUCLEOTIDE SEQUENCE [LARGE SCALE GENOMIC DNA]</scope>
    <source>
        <strain evidence="2 3">NBRC 109484</strain>
    </source>
</reference>
<dbReference type="Proteomes" id="UP000326509">
    <property type="component" value="Unassembled WGS sequence"/>
</dbReference>
<dbReference type="OrthoDB" id="959017at2"/>
<dbReference type="AlphaFoldDB" id="A0A5J4IME8"/>
<dbReference type="RefSeq" id="WP_151672458.1">
    <property type="nucleotide sequence ID" value="NZ_BKCG01000001.1"/>
</dbReference>
<dbReference type="Pfam" id="PF13568">
    <property type="entry name" value="OMP_b-brl_2"/>
    <property type="match status" value="1"/>
</dbReference>